<accession>A0A1G2NEM8</accession>
<evidence type="ECO:0000256" key="6">
    <source>
        <dbReference type="ARBA" id="ARBA00022723"/>
    </source>
</evidence>
<dbReference type="EMBL" id="MHSA01000011">
    <property type="protein sequence ID" value="OHA34538.1"/>
    <property type="molecule type" value="Genomic_DNA"/>
</dbReference>
<dbReference type="InterPro" id="IPR027417">
    <property type="entry name" value="P-loop_NTPase"/>
</dbReference>
<comment type="subcellular location">
    <subcellularLocation>
        <location evidence="1">Cytoplasm</location>
    </subcellularLocation>
</comment>
<name>A0A1G2NEM8_9BACT</name>
<keyword evidence="6" id="KW-0479">Metal-binding</keyword>
<gene>
    <name evidence="11" type="ORF">A2938_03220</name>
</gene>
<dbReference type="AlphaFoldDB" id="A0A1G2NEM8"/>
<evidence type="ECO:0000313" key="12">
    <source>
        <dbReference type="Proteomes" id="UP000177797"/>
    </source>
</evidence>
<comment type="caution">
    <text evidence="11">The sequence shown here is derived from an EMBL/GenBank/DDBJ whole genome shotgun (WGS) entry which is preliminary data.</text>
</comment>
<dbReference type="InterPro" id="IPR003442">
    <property type="entry name" value="T6A_TsaE"/>
</dbReference>
<keyword evidence="8" id="KW-0067">ATP-binding</keyword>
<evidence type="ECO:0000256" key="4">
    <source>
        <dbReference type="ARBA" id="ARBA00022490"/>
    </source>
</evidence>
<dbReference type="Gene3D" id="3.40.50.300">
    <property type="entry name" value="P-loop containing nucleotide triphosphate hydrolases"/>
    <property type="match status" value="1"/>
</dbReference>
<dbReference type="PANTHER" id="PTHR33540">
    <property type="entry name" value="TRNA THREONYLCARBAMOYLADENOSINE BIOSYNTHESIS PROTEIN TSAE"/>
    <property type="match status" value="1"/>
</dbReference>
<evidence type="ECO:0000256" key="8">
    <source>
        <dbReference type="ARBA" id="ARBA00022840"/>
    </source>
</evidence>
<evidence type="ECO:0000256" key="5">
    <source>
        <dbReference type="ARBA" id="ARBA00022694"/>
    </source>
</evidence>
<evidence type="ECO:0000256" key="9">
    <source>
        <dbReference type="ARBA" id="ARBA00022842"/>
    </source>
</evidence>
<keyword evidence="9" id="KW-0460">Magnesium</keyword>
<comment type="similarity">
    <text evidence="2">Belongs to the TsaE family.</text>
</comment>
<keyword evidence="7" id="KW-0547">Nucleotide-binding</keyword>
<evidence type="ECO:0000313" key="11">
    <source>
        <dbReference type="EMBL" id="OHA34538.1"/>
    </source>
</evidence>
<keyword evidence="4" id="KW-0963">Cytoplasm</keyword>
<evidence type="ECO:0000256" key="2">
    <source>
        <dbReference type="ARBA" id="ARBA00007599"/>
    </source>
</evidence>
<dbReference type="GO" id="GO:0002949">
    <property type="term" value="P:tRNA threonylcarbamoyladenosine modification"/>
    <property type="evidence" value="ECO:0007669"/>
    <property type="project" value="InterPro"/>
</dbReference>
<dbReference type="Proteomes" id="UP000177797">
    <property type="component" value="Unassembled WGS sequence"/>
</dbReference>
<evidence type="ECO:0000256" key="3">
    <source>
        <dbReference type="ARBA" id="ARBA00019010"/>
    </source>
</evidence>
<dbReference type="PANTHER" id="PTHR33540:SF2">
    <property type="entry name" value="TRNA THREONYLCARBAMOYLADENOSINE BIOSYNTHESIS PROTEIN TSAE"/>
    <property type="match status" value="1"/>
</dbReference>
<protein>
    <recommendedName>
        <fullName evidence="3">tRNA threonylcarbamoyladenosine biosynthesis protein TsaE</fullName>
    </recommendedName>
    <alternativeName>
        <fullName evidence="10">t(6)A37 threonylcarbamoyladenosine biosynthesis protein TsaE</fullName>
    </alternativeName>
</protein>
<dbReference type="GO" id="GO:0046872">
    <property type="term" value="F:metal ion binding"/>
    <property type="evidence" value="ECO:0007669"/>
    <property type="project" value="UniProtKB-KW"/>
</dbReference>
<organism evidence="11 12">
    <name type="scientific">Candidatus Taylorbacteria bacterium RIFCSPLOWO2_01_FULL_48_100</name>
    <dbReference type="NCBI Taxonomy" id="1802322"/>
    <lineage>
        <taxon>Bacteria</taxon>
        <taxon>Candidatus Tayloriibacteriota</taxon>
    </lineage>
</organism>
<dbReference type="Pfam" id="PF02367">
    <property type="entry name" value="TsaE"/>
    <property type="match status" value="1"/>
</dbReference>
<evidence type="ECO:0000256" key="1">
    <source>
        <dbReference type="ARBA" id="ARBA00004496"/>
    </source>
</evidence>
<reference evidence="11 12" key="1">
    <citation type="journal article" date="2016" name="Nat. Commun.">
        <title>Thousands of microbial genomes shed light on interconnected biogeochemical processes in an aquifer system.</title>
        <authorList>
            <person name="Anantharaman K."/>
            <person name="Brown C.T."/>
            <person name="Hug L.A."/>
            <person name="Sharon I."/>
            <person name="Castelle C.J."/>
            <person name="Probst A.J."/>
            <person name="Thomas B.C."/>
            <person name="Singh A."/>
            <person name="Wilkins M.J."/>
            <person name="Karaoz U."/>
            <person name="Brodie E.L."/>
            <person name="Williams K.H."/>
            <person name="Hubbard S.S."/>
            <person name="Banfield J.F."/>
        </authorList>
    </citation>
    <scope>NUCLEOTIDE SEQUENCE [LARGE SCALE GENOMIC DNA]</scope>
</reference>
<dbReference type="SUPFAM" id="SSF52540">
    <property type="entry name" value="P-loop containing nucleoside triphosphate hydrolases"/>
    <property type="match status" value="1"/>
</dbReference>
<evidence type="ECO:0000256" key="7">
    <source>
        <dbReference type="ARBA" id="ARBA00022741"/>
    </source>
</evidence>
<sequence>MKEILSHSIADTAKFAQEFLAGLFPCADSSTVVGLYGDLGSGKTAFVQQIAKALGARGSVQSPTFVIMKKYALKNPPSLPPLLKGGYRGDLQLVHIDAYRLDSATDLKKLGWDALSSDHSNLIFIEWADRVADILPLDHIKLRFEFVDDTTRKIS</sequence>
<evidence type="ECO:0000256" key="10">
    <source>
        <dbReference type="ARBA" id="ARBA00032441"/>
    </source>
</evidence>
<keyword evidence="5" id="KW-0819">tRNA processing</keyword>
<dbReference type="GO" id="GO:0005737">
    <property type="term" value="C:cytoplasm"/>
    <property type="evidence" value="ECO:0007669"/>
    <property type="project" value="UniProtKB-SubCell"/>
</dbReference>
<dbReference type="GO" id="GO:0005524">
    <property type="term" value="F:ATP binding"/>
    <property type="evidence" value="ECO:0007669"/>
    <property type="project" value="UniProtKB-KW"/>
</dbReference>
<proteinExistence type="inferred from homology"/>